<dbReference type="RefSeq" id="WP_136577537.1">
    <property type="nucleotide sequence ID" value="NZ_STFF01000003.1"/>
</dbReference>
<gene>
    <name evidence="2" type="ORF">FAM09_12940</name>
</gene>
<sequence>MQTQHKLSQRISVSNNGDITITGNTKLYITIDDQNHVNYYYNKKGGSEGGASVVSFQVAKEVADEIRNMAVPQAKAQSYPNRPEISDPTKSKGAFGLPANYIEKLRKGAIKGTGKIETPL</sequence>
<dbReference type="EMBL" id="STFF01000003">
    <property type="protein sequence ID" value="THU39405.1"/>
    <property type="molecule type" value="Genomic_DNA"/>
</dbReference>
<comment type="caution">
    <text evidence="2">The sequence shown here is derived from an EMBL/GenBank/DDBJ whole genome shotgun (WGS) entry which is preliminary data.</text>
</comment>
<evidence type="ECO:0000313" key="2">
    <source>
        <dbReference type="EMBL" id="THU39405.1"/>
    </source>
</evidence>
<dbReference type="OrthoDB" id="1218225at2"/>
<organism evidence="2 3">
    <name type="scientific">Niastella caeni</name>
    <dbReference type="NCBI Taxonomy" id="2569763"/>
    <lineage>
        <taxon>Bacteria</taxon>
        <taxon>Pseudomonadati</taxon>
        <taxon>Bacteroidota</taxon>
        <taxon>Chitinophagia</taxon>
        <taxon>Chitinophagales</taxon>
        <taxon>Chitinophagaceae</taxon>
        <taxon>Niastella</taxon>
    </lineage>
</organism>
<keyword evidence="3" id="KW-1185">Reference proteome</keyword>
<evidence type="ECO:0000256" key="1">
    <source>
        <dbReference type="SAM" id="MobiDB-lite"/>
    </source>
</evidence>
<reference evidence="2 3" key="1">
    <citation type="submission" date="2019-04" db="EMBL/GenBank/DDBJ databases">
        <title>Niastella caeni sp. nov., isolated from activated sludge.</title>
        <authorList>
            <person name="Sheng M."/>
        </authorList>
    </citation>
    <scope>NUCLEOTIDE SEQUENCE [LARGE SCALE GENOMIC DNA]</scope>
    <source>
        <strain evidence="2 3">HX-2-15</strain>
    </source>
</reference>
<protein>
    <submittedName>
        <fullName evidence="2">Uncharacterized protein</fullName>
    </submittedName>
</protein>
<proteinExistence type="predicted"/>
<dbReference type="AlphaFoldDB" id="A0A4S8HVI5"/>
<feature type="region of interest" description="Disordered" evidence="1">
    <location>
        <begin position="73"/>
        <end position="93"/>
    </location>
</feature>
<name>A0A4S8HVI5_9BACT</name>
<dbReference type="Proteomes" id="UP000306918">
    <property type="component" value="Unassembled WGS sequence"/>
</dbReference>
<accession>A0A4S8HVI5</accession>
<evidence type="ECO:0000313" key="3">
    <source>
        <dbReference type="Proteomes" id="UP000306918"/>
    </source>
</evidence>